<dbReference type="EC" id="5.2.1.8" evidence="1"/>
<dbReference type="SUPFAM" id="SSF54534">
    <property type="entry name" value="FKBP-like"/>
    <property type="match status" value="1"/>
</dbReference>
<protein>
    <recommendedName>
        <fullName evidence="1">peptidylprolyl isomerase</fullName>
        <ecNumber evidence="1">5.2.1.8</ecNumber>
    </recommendedName>
</protein>
<name>A0A392NS51_9FABA</name>
<reference evidence="3 4" key="1">
    <citation type="journal article" date="2018" name="Front. Plant Sci.">
        <title>Red Clover (Trifolium pratense) and Zigzag Clover (T. medium) - A Picture of Genomic Similarities and Differences.</title>
        <authorList>
            <person name="Dluhosova J."/>
            <person name="Istvanek J."/>
            <person name="Nedelnik J."/>
            <person name="Repkova J."/>
        </authorList>
    </citation>
    <scope>NUCLEOTIDE SEQUENCE [LARGE SCALE GENOMIC DNA]</scope>
    <source>
        <strain evidence="4">cv. 10/8</strain>
        <tissue evidence="3">Leaf</tissue>
    </source>
</reference>
<evidence type="ECO:0000259" key="2">
    <source>
        <dbReference type="PROSITE" id="PS50059"/>
    </source>
</evidence>
<organism evidence="3 4">
    <name type="scientific">Trifolium medium</name>
    <dbReference type="NCBI Taxonomy" id="97028"/>
    <lineage>
        <taxon>Eukaryota</taxon>
        <taxon>Viridiplantae</taxon>
        <taxon>Streptophyta</taxon>
        <taxon>Embryophyta</taxon>
        <taxon>Tracheophyta</taxon>
        <taxon>Spermatophyta</taxon>
        <taxon>Magnoliopsida</taxon>
        <taxon>eudicotyledons</taxon>
        <taxon>Gunneridae</taxon>
        <taxon>Pentapetalae</taxon>
        <taxon>rosids</taxon>
        <taxon>fabids</taxon>
        <taxon>Fabales</taxon>
        <taxon>Fabaceae</taxon>
        <taxon>Papilionoideae</taxon>
        <taxon>50 kb inversion clade</taxon>
        <taxon>NPAAA clade</taxon>
        <taxon>Hologalegina</taxon>
        <taxon>IRL clade</taxon>
        <taxon>Trifolieae</taxon>
        <taxon>Trifolium</taxon>
    </lineage>
</organism>
<dbReference type="PROSITE" id="PS50059">
    <property type="entry name" value="FKBP_PPIASE"/>
    <property type="match status" value="1"/>
</dbReference>
<proteinExistence type="predicted"/>
<sequence length="47" mass="5234">MAVSYTAMLEDGTVFEKRGISETQPLKFIIDEEQVITGLDRAVATMK</sequence>
<evidence type="ECO:0000256" key="1">
    <source>
        <dbReference type="PROSITE-ProRule" id="PRU00277"/>
    </source>
</evidence>
<keyword evidence="4" id="KW-1185">Reference proteome</keyword>
<dbReference type="GO" id="GO:0003755">
    <property type="term" value="F:peptidyl-prolyl cis-trans isomerase activity"/>
    <property type="evidence" value="ECO:0007669"/>
    <property type="project" value="UniProtKB-KW"/>
</dbReference>
<feature type="non-terminal residue" evidence="3">
    <location>
        <position position="47"/>
    </location>
</feature>
<dbReference type="Proteomes" id="UP000265520">
    <property type="component" value="Unassembled WGS sequence"/>
</dbReference>
<dbReference type="InterPro" id="IPR001179">
    <property type="entry name" value="PPIase_FKBP_dom"/>
</dbReference>
<dbReference type="EMBL" id="LXQA010049750">
    <property type="protein sequence ID" value="MCI02643.1"/>
    <property type="molecule type" value="Genomic_DNA"/>
</dbReference>
<dbReference type="AlphaFoldDB" id="A0A392NS51"/>
<keyword evidence="1 3" id="KW-0413">Isomerase</keyword>
<dbReference type="Gene3D" id="3.10.50.40">
    <property type="match status" value="1"/>
</dbReference>
<evidence type="ECO:0000313" key="4">
    <source>
        <dbReference type="Proteomes" id="UP000265520"/>
    </source>
</evidence>
<dbReference type="Pfam" id="PF00254">
    <property type="entry name" value="FKBP_C"/>
    <property type="match status" value="1"/>
</dbReference>
<comment type="catalytic activity">
    <reaction evidence="1">
        <text>[protein]-peptidylproline (omega=180) = [protein]-peptidylproline (omega=0)</text>
        <dbReference type="Rhea" id="RHEA:16237"/>
        <dbReference type="Rhea" id="RHEA-COMP:10747"/>
        <dbReference type="Rhea" id="RHEA-COMP:10748"/>
        <dbReference type="ChEBI" id="CHEBI:83833"/>
        <dbReference type="ChEBI" id="CHEBI:83834"/>
        <dbReference type="EC" id="5.2.1.8"/>
    </reaction>
</comment>
<dbReference type="InterPro" id="IPR046357">
    <property type="entry name" value="PPIase_dom_sf"/>
</dbReference>
<keyword evidence="1" id="KW-0697">Rotamase</keyword>
<feature type="domain" description="PPIase FKBP-type" evidence="2">
    <location>
        <begin position="1"/>
        <end position="47"/>
    </location>
</feature>
<accession>A0A392NS51</accession>
<evidence type="ECO:0000313" key="3">
    <source>
        <dbReference type="EMBL" id="MCI02643.1"/>
    </source>
</evidence>
<comment type="caution">
    <text evidence="3">The sequence shown here is derived from an EMBL/GenBank/DDBJ whole genome shotgun (WGS) entry which is preliminary data.</text>
</comment>